<evidence type="ECO:0000313" key="1">
    <source>
        <dbReference type="EMBL" id="RLV60014.1"/>
    </source>
</evidence>
<name>A0A3L8PXJ0_9GAMM</name>
<protein>
    <submittedName>
        <fullName evidence="1">Uncharacterized protein</fullName>
    </submittedName>
</protein>
<dbReference type="Proteomes" id="UP000281474">
    <property type="component" value="Unassembled WGS sequence"/>
</dbReference>
<evidence type="ECO:0000313" key="2">
    <source>
        <dbReference type="Proteomes" id="UP000281474"/>
    </source>
</evidence>
<accession>A0A3L8PXJ0</accession>
<sequence>MFQLIQTGVGYLTQAMGWNEAEDTYVAEETKPLAEHQPKKTLSTPELSGAEHIGLSLSPNKLLDQQCVERLGHKIGFFYRQSTILLKKIKDLKVDTETSKIDKEQQAATLYLEIFRLYIDYTSSKEFAEIQKSALSPELQSLQLVADRAKATLHLNTTLNLSKGLNSLQLWFNLSLSILKGLAGNITEEEMTKIPRTHLSDFMSTLTFDQFIFSQIKVFNCGFMLINLYQLKPELPLFCEIYAQLIMNVEWFLERMESFSCFNININTRLSKNALSSFEFMEQLHKVMFDNVFSTDKSGDKEKLNYIVCCFRFYKHLMPPASILPLIFYLNTIKCFPIKTNFELIIKSINYFLLQLMPAGSLESYFCPTLDSLVFVSTSPNGWLYRTLKDKELDSHAVSLKAELESIKAVCFIYTQTHSPKTPPPPQEINWLSIEHSPMNIRAKPREEAVQSLRRALAIPAINKQKQLSHSVSVHKTDTKQLYQLTVEMNKVWQPLEVHCNSRSTEQLPTEQVCRAKG</sequence>
<dbReference type="AlphaFoldDB" id="A0A3L8PXJ0"/>
<comment type="caution">
    <text evidence="1">The sequence shown here is derived from an EMBL/GenBank/DDBJ whole genome shotgun (WGS) entry which is preliminary data.</text>
</comment>
<dbReference type="RefSeq" id="WP_133309264.1">
    <property type="nucleotide sequence ID" value="NZ_ML014771.1"/>
</dbReference>
<proteinExistence type="predicted"/>
<gene>
    <name evidence="1" type="ORF">D5018_08845</name>
</gene>
<organism evidence="1 2">
    <name type="scientific">Parashewanella curva</name>
    <dbReference type="NCBI Taxonomy" id="2338552"/>
    <lineage>
        <taxon>Bacteria</taxon>
        <taxon>Pseudomonadati</taxon>
        <taxon>Pseudomonadota</taxon>
        <taxon>Gammaproteobacteria</taxon>
        <taxon>Alteromonadales</taxon>
        <taxon>Shewanellaceae</taxon>
        <taxon>Parashewanella</taxon>
    </lineage>
</organism>
<feature type="non-terminal residue" evidence="1">
    <location>
        <position position="518"/>
    </location>
</feature>
<keyword evidence="2" id="KW-1185">Reference proteome</keyword>
<reference evidence="1 2" key="1">
    <citation type="submission" date="2018-09" db="EMBL/GenBank/DDBJ databases">
        <title>Phylogeny of the Shewanellaceae, and recommendation for two new genera, Pseudoshewanella and Parashewanella.</title>
        <authorList>
            <person name="Wang G."/>
        </authorList>
    </citation>
    <scope>NUCLEOTIDE SEQUENCE [LARGE SCALE GENOMIC DNA]</scope>
    <source>
        <strain evidence="1 2">C51</strain>
    </source>
</reference>
<dbReference type="EMBL" id="QZEI01000022">
    <property type="protein sequence ID" value="RLV60014.1"/>
    <property type="molecule type" value="Genomic_DNA"/>
</dbReference>